<keyword evidence="1" id="KW-0805">Transcription regulation</keyword>
<keyword evidence="2 4" id="KW-0238">DNA-binding</keyword>
<dbReference type="Proteomes" id="UP001499967">
    <property type="component" value="Unassembled WGS sequence"/>
</dbReference>
<dbReference type="EMBL" id="BAAAHP010000049">
    <property type="protein sequence ID" value="GAA0930453.1"/>
    <property type="molecule type" value="Genomic_DNA"/>
</dbReference>
<comment type="caution">
    <text evidence="6">The sequence shown here is derived from an EMBL/GenBank/DDBJ whole genome shotgun (WGS) entry which is preliminary data.</text>
</comment>
<keyword evidence="7" id="KW-1185">Reference proteome</keyword>
<evidence type="ECO:0000256" key="3">
    <source>
        <dbReference type="ARBA" id="ARBA00023163"/>
    </source>
</evidence>
<keyword evidence="3" id="KW-0804">Transcription</keyword>
<evidence type="ECO:0000313" key="7">
    <source>
        <dbReference type="Proteomes" id="UP001499967"/>
    </source>
</evidence>
<dbReference type="PROSITE" id="PS50977">
    <property type="entry name" value="HTH_TETR_2"/>
    <property type="match status" value="1"/>
</dbReference>
<dbReference type="SUPFAM" id="SSF46689">
    <property type="entry name" value="Homeodomain-like"/>
    <property type="match status" value="1"/>
</dbReference>
<evidence type="ECO:0000256" key="4">
    <source>
        <dbReference type="PROSITE-ProRule" id="PRU00335"/>
    </source>
</evidence>
<dbReference type="Gene3D" id="1.10.357.10">
    <property type="entry name" value="Tetracycline Repressor, domain 2"/>
    <property type="match status" value="1"/>
</dbReference>
<gene>
    <name evidence="6" type="ORF">GCM10009559_17850</name>
</gene>
<dbReference type="PRINTS" id="PR00455">
    <property type="entry name" value="HTHTETR"/>
</dbReference>
<evidence type="ECO:0000256" key="1">
    <source>
        <dbReference type="ARBA" id="ARBA00023015"/>
    </source>
</evidence>
<feature type="DNA-binding region" description="H-T-H motif" evidence="4">
    <location>
        <begin position="29"/>
        <end position="48"/>
    </location>
</feature>
<feature type="domain" description="HTH tetR-type" evidence="5">
    <location>
        <begin position="6"/>
        <end position="66"/>
    </location>
</feature>
<sequence length="195" mass="21207">MARWDPGTEGRLRAAALELFVEHGYDAVTVSQIAERAGITRRTYFRYFPDKREVLFAGSEQLPPAVGAAVRAADRSVSPLAAALAAVAEIGGRLVERLDDHAERRGVIEGSAELQERERTKMAAVTAAIREALEHRGVEPGRAEVVAQLATTAFRTAYAAWVDERGRRGFGEWLDEAVRTLRDVVVGELPPGAAT</sequence>
<reference evidence="6 7" key="1">
    <citation type="journal article" date="2019" name="Int. J. Syst. Evol. Microbiol.">
        <title>The Global Catalogue of Microorganisms (GCM) 10K type strain sequencing project: providing services to taxonomists for standard genome sequencing and annotation.</title>
        <authorList>
            <consortium name="The Broad Institute Genomics Platform"/>
            <consortium name="The Broad Institute Genome Sequencing Center for Infectious Disease"/>
            <person name="Wu L."/>
            <person name="Ma J."/>
        </authorList>
    </citation>
    <scope>NUCLEOTIDE SEQUENCE [LARGE SCALE GENOMIC DNA]</scope>
    <source>
        <strain evidence="6 7">JCM 11117</strain>
    </source>
</reference>
<dbReference type="InterPro" id="IPR009057">
    <property type="entry name" value="Homeodomain-like_sf"/>
</dbReference>
<evidence type="ECO:0000313" key="6">
    <source>
        <dbReference type="EMBL" id="GAA0930453.1"/>
    </source>
</evidence>
<dbReference type="RefSeq" id="WP_343940795.1">
    <property type="nucleotide sequence ID" value="NZ_BAAAHP010000049.1"/>
</dbReference>
<name>A0ABN1PNC6_9PSEU</name>
<dbReference type="InterPro" id="IPR050109">
    <property type="entry name" value="HTH-type_TetR-like_transc_reg"/>
</dbReference>
<dbReference type="Pfam" id="PF00440">
    <property type="entry name" value="TetR_N"/>
    <property type="match status" value="1"/>
</dbReference>
<accession>A0ABN1PNC6</accession>
<dbReference type="PANTHER" id="PTHR30055">
    <property type="entry name" value="HTH-TYPE TRANSCRIPTIONAL REGULATOR RUTR"/>
    <property type="match status" value="1"/>
</dbReference>
<dbReference type="PANTHER" id="PTHR30055:SF238">
    <property type="entry name" value="MYCOFACTOCIN BIOSYNTHESIS TRANSCRIPTIONAL REGULATOR MFTR-RELATED"/>
    <property type="match status" value="1"/>
</dbReference>
<evidence type="ECO:0000256" key="2">
    <source>
        <dbReference type="ARBA" id="ARBA00023125"/>
    </source>
</evidence>
<protein>
    <submittedName>
        <fullName evidence="6">TetR/AcrR family transcriptional regulator</fullName>
    </submittedName>
</protein>
<organism evidence="6 7">
    <name type="scientific">Pseudonocardia zijingensis</name>
    <dbReference type="NCBI Taxonomy" id="153376"/>
    <lineage>
        <taxon>Bacteria</taxon>
        <taxon>Bacillati</taxon>
        <taxon>Actinomycetota</taxon>
        <taxon>Actinomycetes</taxon>
        <taxon>Pseudonocardiales</taxon>
        <taxon>Pseudonocardiaceae</taxon>
        <taxon>Pseudonocardia</taxon>
    </lineage>
</organism>
<dbReference type="InterPro" id="IPR001647">
    <property type="entry name" value="HTH_TetR"/>
</dbReference>
<proteinExistence type="predicted"/>
<evidence type="ECO:0000259" key="5">
    <source>
        <dbReference type="PROSITE" id="PS50977"/>
    </source>
</evidence>